<reference evidence="2 3" key="1">
    <citation type="submission" date="2016-04" db="EMBL/GenBank/DDBJ databases">
        <title>The genome of Intoshia linei affirms orthonectids as highly simplified spiralians.</title>
        <authorList>
            <person name="Mikhailov K.V."/>
            <person name="Slusarev G.S."/>
            <person name="Nikitin M.A."/>
            <person name="Logacheva M.D."/>
            <person name="Penin A."/>
            <person name="Aleoshin V."/>
            <person name="Panchin Y.V."/>
        </authorList>
    </citation>
    <scope>NUCLEOTIDE SEQUENCE [LARGE SCALE GENOMIC DNA]</scope>
    <source>
        <strain evidence="2">Intl2013</strain>
        <tissue evidence="2">Whole animal</tissue>
    </source>
</reference>
<dbReference type="InterPro" id="IPR018490">
    <property type="entry name" value="cNMP-bd_dom_sf"/>
</dbReference>
<protein>
    <recommendedName>
        <fullName evidence="1">Cyclic nucleotide-binding domain-containing protein</fullName>
    </recommendedName>
</protein>
<dbReference type="Gene3D" id="2.60.120.10">
    <property type="entry name" value="Jelly Rolls"/>
    <property type="match status" value="2"/>
</dbReference>
<organism evidence="2 3">
    <name type="scientific">Intoshia linei</name>
    <dbReference type="NCBI Taxonomy" id="1819745"/>
    <lineage>
        <taxon>Eukaryota</taxon>
        <taxon>Metazoa</taxon>
        <taxon>Spiralia</taxon>
        <taxon>Lophotrochozoa</taxon>
        <taxon>Mesozoa</taxon>
        <taxon>Orthonectida</taxon>
        <taxon>Rhopaluridae</taxon>
        <taxon>Intoshia</taxon>
    </lineage>
</organism>
<evidence type="ECO:0000313" key="3">
    <source>
        <dbReference type="Proteomes" id="UP000078046"/>
    </source>
</evidence>
<dbReference type="PROSITE" id="PS50042">
    <property type="entry name" value="CNMP_BINDING_3"/>
    <property type="match status" value="1"/>
</dbReference>
<dbReference type="Proteomes" id="UP000078046">
    <property type="component" value="Unassembled WGS sequence"/>
</dbReference>
<evidence type="ECO:0000259" key="1">
    <source>
        <dbReference type="PROSITE" id="PS50042"/>
    </source>
</evidence>
<proteinExistence type="predicted"/>
<dbReference type="SMART" id="SM00100">
    <property type="entry name" value="cNMP"/>
    <property type="match status" value="1"/>
</dbReference>
<dbReference type="InterPro" id="IPR014710">
    <property type="entry name" value="RmlC-like_jellyroll"/>
</dbReference>
<comment type="caution">
    <text evidence="2">The sequence shown here is derived from an EMBL/GenBank/DDBJ whole genome shotgun (WGS) entry which is preliminary data.</text>
</comment>
<dbReference type="InterPro" id="IPR000595">
    <property type="entry name" value="cNMP-bd_dom"/>
</dbReference>
<dbReference type="Pfam" id="PF00027">
    <property type="entry name" value="cNMP_binding"/>
    <property type="match status" value="1"/>
</dbReference>
<gene>
    <name evidence="2" type="ORF">A3Q56_04677</name>
</gene>
<sequence length="628" mass="73555">MNSNLVNPFLENVIDTFSVDVNKRNIDEINKIVPWTRKNISLFKELKYDVISYILKTSTLKKYEKDQLIIRQNEIGHCLYIILKGTVSVYLLNTEVKGDNSLGNMVGFIESGNSFGELALLNDKCVRNASIVAHETSYLLEISKKVYNISIRSIQERDLKEKQNFVTKLEIFKSWPNKYINIIANTIIKEYFYFNSIIVKQGDTINKIGELKINVNDRQHQINHKEMFDEYKKKFEQTLCPEKCSNFINLKNNEVLLINCKYECINEIELIFNFSNFIQTTTANSYVELFSLDLKNFLRLYKKYRNETSPNLTHASSNFESLIYKDYVYQKLLARFDYLTYSKIPLFKILVSKFHIEKKVKKLQKNYPRSNKYNFDNLLVSLRSFNNFKAAKIKTKLIKRIKSSKGVSSERKKSAHVPKSGRFNRVGRLDNDDGAMLTDVFDKSYEFTANNSQINFKINSGKFNSNAASFIEYVVDNVTVQKRGSCISIITDGNIITANLKQLKEIYHELNKIEIKLRKWIKQDSLHFKLYRPDLSTTQSLNIKHGSKIIFKKNNENPETMKSKQKFDMSEDEFLRSRETINMNGSFSTISENTFFEEIPQKNDRHYSKEQYASLKKLLICHEKHDRN</sequence>
<dbReference type="SUPFAM" id="SSF51206">
    <property type="entry name" value="cAMP-binding domain-like"/>
    <property type="match status" value="2"/>
</dbReference>
<dbReference type="AlphaFoldDB" id="A0A177AZZ9"/>
<dbReference type="OrthoDB" id="2021138at2759"/>
<dbReference type="PANTHER" id="PTHR23011:SF28">
    <property type="entry name" value="CYCLIC NUCLEOTIDE-BINDING DOMAIN CONTAINING PROTEIN"/>
    <property type="match status" value="1"/>
</dbReference>
<dbReference type="EMBL" id="LWCA01000620">
    <property type="protein sequence ID" value="OAF67598.1"/>
    <property type="molecule type" value="Genomic_DNA"/>
</dbReference>
<dbReference type="CDD" id="cd00038">
    <property type="entry name" value="CAP_ED"/>
    <property type="match status" value="1"/>
</dbReference>
<keyword evidence="3" id="KW-1185">Reference proteome</keyword>
<dbReference type="PANTHER" id="PTHR23011">
    <property type="entry name" value="CYCLIC NUCLEOTIDE-BINDING DOMAIN CONTAINING PROTEIN"/>
    <property type="match status" value="1"/>
</dbReference>
<accession>A0A177AZZ9</accession>
<feature type="domain" description="Cyclic nucleotide-binding" evidence="1">
    <location>
        <begin position="42"/>
        <end position="168"/>
    </location>
</feature>
<name>A0A177AZZ9_9BILA</name>
<evidence type="ECO:0000313" key="2">
    <source>
        <dbReference type="EMBL" id="OAF67598.1"/>
    </source>
</evidence>